<dbReference type="Gene3D" id="3.40.50.300">
    <property type="entry name" value="P-loop containing nucleotide triphosphate hydrolases"/>
    <property type="match status" value="1"/>
</dbReference>
<dbReference type="Proteomes" id="UP000789759">
    <property type="component" value="Unassembled WGS sequence"/>
</dbReference>
<dbReference type="OrthoDB" id="5700187at2759"/>
<feature type="non-terminal residue" evidence="4">
    <location>
        <position position="173"/>
    </location>
</feature>
<dbReference type="InterPro" id="IPR003959">
    <property type="entry name" value="ATPase_AAA_core"/>
</dbReference>
<gene>
    <name evidence="4" type="ORF">CPELLU_LOCUS20362</name>
</gene>
<accession>A0A9N9PK13</accession>
<dbReference type="GO" id="GO:0016887">
    <property type="term" value="F:ATP hydrolysis activity"/>
    <property type="evidence" value="ECO:0007669"/>
    <property type="project" value="InterPro"/>
</dbReference>
<dbReference type="Pfam" id="PF00004">
    <property type="entry name" value="AAA"/>
    <property type="match status" value="1"/>
</dbReference>
<comment type="caution">
    <text evidence="4">The sequence shown here is derived from an EMBL/GenBank/DDBJ whole genome shotgun (WGS) entry which is preliminary data.</text>
</comment>
<feature type="non-terminal residue" evidence="4">
    <location>
        <position position="1"/>
    </location>
</feature>
<dbReference type="EMBL" id="CAJVQA010060112">
    <property type="protein sequence ID" value="CAG8828123.1"/>
    <property type="molecule type" value="Genomic_DNA"/>
</dbReference>
<keyword evidence="5" id="KW-1185">Reference proteome</keyword>
<keyword evidence="1" id="KW-0547">Nucleotide-binding</keyword>
<evidence type="ECO:0000313" key="5">
    <source>
        <dbReference type="Proteomes" id="UP000789759"/>
    </source>
</evidence>
<dbReference type="SUPFAM" id="SSF52540">
    <property type="entry name" value="P-loop containing nucleoside triphosphate hydrolases"/>
    <property type="match status" value="1"/>
</dbReference>
<reference evidence="4" key="1">
    <citation type="submission" date="2021-06" db="EMBL/GenBank/DDBJ databases">
        <authorList>
            <person name="Kallberg Y."/>
            <person name="Tangrot J."/>
            <person name="Rosling A."/>
        </authorList>
    </citation>
    <scope>NUCLEOTIDE SEQUENCE</scope>
    <source>
        <strain evidence="4">FL966</strain>
    </source>
</reference>
<proteinExistence type="predicted"/>
<sequence length="173" mass="19639">EERTRVDDLRGSPMGAMSVVGVLQDDTDLMVSVMKLYRITCRYWCFRITNSRNQGSVELFLTHPELYEVVILYGVLGTGKTLLAKGVANQASATFLCVMGSELIQKWSKTCGEREIQRTMLELLNQLDGLILEEMTRLTSLSSWRQIRMTLSDDVELEEFIMSKDDLSGTDIK</sequence>
<evidence type="ECO:0000256" key="1">
    <source>
        <dbReference type="ARBA" id="ARBA00022741"/>
    </source>
</evidence>
<protein>
    <submittedName>
        <fullName evidence="4">8622_t:CDS:1</fullName>
    </submittedName>
</protein>
<organism evidence="4 5">
    <name type="scientific">Cetraspora pellucida</name>
    <dbReference type="NCBI Taxonomy" id="1433469"/>
    <lineage>
        <taxon>Eukaryota</taxon>
        <taxon>Fungi</taxon>
        <taxon>Fungi incertae sedis</taxon>
        <taxon>Mucoromycota</taxon>
        <taxon>Glomeromycotina</taxon>
        <taxon>Glomeromycetes</taxon>
        <taxon>Diversisporales</taxon>
        <taxon>Gigasporaceae</taxon>
        <taxon>Cetraspora</taxon>
    </lineage>
</organism>
<evidence type="ECO:0000313" key="4">
    <source>
        <dbReference type="EMBL" id="CAG8828123.1"/>
    </source>
</evidence>
<feature type="domain" description="ATPase AAA-type core" evidence="3">
    <location>
        <begin position="70"/>
        <end position="110"/>
    </location>
</feature>
<keyword evidence="2" id="KW-0067">ATP-binding</keyword>
<evidence type="ECO:0000256" key="2">
    <source>
        <dbReference type="ARBA" id="ARBA00022840"/>
    </source>
</evidence>
<dbReference type="InterPro" id="IPR050221">
    <property type="entry name" value="26S_Proteasome_ATPase"/>
</dbReference>
<evidence type="ECO:0000259" key="3">
    <source>
        <dbReference type="Pfam" id="PF00004"/>
    </source>
</evidence>
<dbReference type="GO" id="GO:0005524">
    <property type="term" value="F:ATP binding"/>
    <property type="evidence" value="ECO:0007669"/>
    <property type="project" value="UniProtKB-KW"/>
</dbReference>
<dbReference type="PANTHER" id="PTHR23073">
    <property type="entry name" value="26S PROTEASOME REGULATORY SUBUNIT"/>
    <property type="match status" value="1"/>
</dbReference>
<dbReference type="InterPro" id="IPR027417">
    <property type="entry name" value="P-loop_NTPase"/>
</dbReference>
<dbReference type="AlphaFoldDB" id="A0A9N9PK13"/>
<name>A0A9N9PK13_9GLOM</name>